<accession>A0A8S0W324</accession>
<protein>
    <recommendedName>
        <fullName evidence="2">SCP domain-containing protein</fullName>
    </recommendedName>
</protein>
<feature type="chain" id="PRO_5035754197" description="SCP domain-containing protein" evidence="1">
    <location>
        <begin position="21"/>
        <end position="171"/>
    </location>
</feature>
<evidence type="ECO:0000256" key="1">
    <source>
        <dbReference type="SAM" id="SignalP"/>
    </source>
</evidence>
<evidence type="ECO:0000259" key="2">
    <source>
        <dbReference type="SMART" id="SM00198"/>
    </source>
</evidence>
<dbReference type="OrthoDB" id="337038at2759"/>
<keyword evidence="1" id="KW-0732">Signal</keyword>
<dbReference type="InterPro" id="IPR018244">
    <property type="entry name" value="Allrgn_V5/Tpx1_CS"/>
</dbReference>
<dbReference type="InterPro" id="IPR014044">
    <property type="entry name" value="CAP_dom"/>
</dbReference>
<keyword evidence="4" id="KW-1185">Reference proteome</keyword>
<dbReference type="PROSITE" id="PS01010">
    <property type="entry name" value="CRISP_2"/>
    <property type="match status" value="1"/>
</dbReference>
<dbReference type="SMART" id="SM00198">
    <property type="entry name" value="SCP"/>
    <property type="match status" value="1"/>
</dbReference>
<dbReference type="Pfam" id="PF00188">
    <property type="entry name" value="CAP"/>
    <property type="match status" value="1"/>
</dbReference>
<dbReference type="PRINTS" id="PR00837">
    <property type="entry name" value="V5TPXLIKE"/>
</dbReference>
<gene>
    <name evidence="3" type="ORF">AAE3_LOCUS2736</name>
</gene>
<dbReference type="SUPFAM" id="SSF55797">
    <property type="entry name" value="PR-1-like"/>
    <property type="match status" value="1"/>
</dbReference>
<dbReference type="InterPro" id="IPR035940">
    <property type="entry name" value="CAP_sf"/>
</dbReference>
<organism evidence="3 4">
    <name type="scientific">Cyclocybe aegerita</name>
    <name type="common">Black poplar mushroom</name>
    <name type="synonym">Agrocybe aegerita</name>
    <dbReference type="NCBI Taxonomy" id="1973307"/>
    <lineage>
        <taxon>Eukaryota</taxon>
        <taxon>Fungi</taxon>
        <taxon>Dikarya</taxon>
        <taxon>Basidiomycota</taxon>
        <taxon>Agaricomycotina</taxon>
        <taxon>Agaricomycetes</taxon>
        <taxon>Agaricomycetidae</taxon>
        <taxon>Agaricales</taxon>
        <taxon>Agaricineae</taxon>
        <taxon>Bolbitiaceae</taxon>
        <taxon>Cyclocybe</taxon>
    </lineage>
</organism>
<dbReference type="InterPro" id="IPR001283">
    <property type="entry name" value="CRISP-related"/>
</dbReference>
<feature type="domain" description="SCP" evidence="2">
    <location>
        <begin position="29"/>
        <end position="161"/>
    </location>
</feature>
<dbReference type="PANTHER" id="PTHR10334">
    <property type="entry name" value="CYSTEINE-RICH SECRETORY PROTEIN-RELATED"/>
    <property type="match status" value="1"/>
</dbReference>
<dbReference type="FunFam" id="3.40.33.10:FF:000010">
    <property type="entry name" value="Predicted protein"/>
    <property type="match status" value="1"/>
</dbReference>
<reference evidence="3 4" key="1">
    <citation type="submission" date="2020-01" db="EMBL/GenBank/DDBJ databases">
        <authorList>
            <person name="Gupta K D."/>
        </authorList>
    </citation>
    <scope>NUCLEOTIDE SEQUENCE [LARGE SCALE GENOMIC DNA]</scope>
</reference>
<dbReference type="AlphaFoldDB" id="A0A8S0W324"/>
<dbReference type="Proteomes" id="UP000467700">
    <property type="component" value="Unassembled WGS sequence"/>
</dbReference>
<dbReference type="EMBL" id="CACVBS010000029">
    <property type="protein sequence ID" value="CAA7260464.1"/>
    <property type="molecule type" value="Genomic_DNA"/>
</dbReference>
<dbReference type="GO" id="GO:0005576">
    <property type="term" value="C:extracellular region"/>
    <property type="evidence" value="ECO:0007669"/>
    <property type="project" value="InterPro"/>
</dbReference>
<sequence>MALNNFFCVYILALLSIAIASPLLEERDAWSDSVLASHNAARVKYGANPLTWDSALYTSTLQWAQGCKFTHSSGQYGENLYASTGTNIGVEPAVNSWMSEASKYNYNNPGFSSTTGHFTQVVWKSTTKVACARATCASGTIFSQPSTYVVCRYNPPGNYAGQYAQNVGVPV</sequence>
<feature type="signal peptide" evidence="1">
    <location>
        <begin position="1"/>
        <end position="20"/>
    </location>
</feature>
<dbReference type="Gene3D" id="3.40.33.10">
    <property type="entry name" value="CAP"/>
    <property type="match status" value="1"/>
</dbReference>
<dbReference type="PROSITE" id="PS01009">
    <property type="entry name" value="CRISP_1"/>
    <property type="match status" value="1"/>
</dbReference>
<evidence type="ECO:0000313" key="3">
    <source>
        <dbReference type="EMBL" id="CAA7260464.1"/>
    </source>
</evidence>
<proteinExistence type="predicted"/>
<name>A0A8S0W324_CYCAE</name>
<evidence type="ECO:0000313" key="4">
    <source>
        <dbReference type="Proteomes" id="UP000467700"/>
    </source>
</evidence>
<comment type="caution">
    <text evidence="3">The sequence shown here is derived from an EMBL/GenBank/DDBJ whole genome shotgun (WGS) entry which is preliminary data.</text>
</comment>